<dbReference type="Gene3D" id="1.25.40.390">
    <property type="match status" value="1"/>
</dbReference>
<feature type="domain" description="RagB/SusD" evidence="6">
    <location>
        <begin position="406"/>
        <end position="562"/>
    </location>
</feature>
<comment type="subcellular location">
    <subcellularLocation>
        <location evidence="1">Cell outer membrane</location>
    </subcellularLocation>
</comment>
<proteinExistence type="inferred from homology"/>
<dbReference type="Pfam" id="PF07980">
    <property type="entry name" value="SusD_RagB"/>
    <property type="match status" value="1"/>
</dbReference>
<accession>A0ABU2Y230</accession>
<reference evidence="8 9" key="1">
    <citation type="submission" date="2023-09" db="EMBL/GenBank/DDBJ databases">
        <authorList>
            <person name="Rey-Velasco X."/>
        </authorList>
    </citation>
    <scope>NUCLEOTIDE SEQUENCE [LARGE SCALE GENOMIC DNA]</scope>
    <source>
        <strain evidence="8 9">P050</strain>
    </source>
</reference>
<dbReference type="Pfam" id="PF14322">
    <property type="entry name" value="SusD-like_3"/>
    <property type="match status" value="1"/>
</dbReference>
<organism evidence="8 9">
    <name type="scientific">Urechidicola vernalis</name>
    <dbReference type="NCBI Taxonomy" id="3075600"/>
    <lineage>
        <taxon>Bacteria</taxon>
        <taxon>Pseudomonadati</taxon>
        <taxon>Bacteroidota</taxon>
        <taxon>Flavobacteriia</taxon>
        <taxon>Flavobacteriales</taxon>
        <taxon>Flavobacteriaceae</taxon>
        <taxon>Urechidicola</taxon>
    </lineage>
</organism>
<dbReference type="SUPFAM" id="SSF48452">
    <property type="entry name" value="TPR-like"/>
    <property type="match status" value="1"/>
</dbReference>
<dbReference type="RefSeq" id="WP_311591643.1">
    <property type="nucleotide sequence ID" value="NZ_JAVRHV010000001.1"/>
</dbReference>
<evidence type="ECO:0000256" key="4">
    <source>
        <dbReference type="ARBA" id="ARBA00023136"/>
    </source>
</evidence>
<dbReference type="EMBL" id="JAVRHV010000001">
    <property type="protein sequence ID" value="MDT0551835.1"/>
    <property type="molecule type" value="Genomic_DNA"/>
</dbReference>
<dbReference type="Proteomes" id="UP001252186">
    <property type="component" value="Unassembled WGS sequence"/>
</dbReference>
<dbReference type="InterPro" id="IPR011990">
    <property type="entry name" value="TPR-like_helical_dom_sf"/>
</dbReference>
<dbReference type="PROSITE" id="PS51257">
    <property type="entry name" value="PROKAR_LIPOPROTEIN"/>
    <property type="match status" value="1"/>
</dbReference>
<evidence type="ECO:0000259" key="6">
    <source>
        <dbReference type="Pfam" id="PF07980"/>
    </source>
</evidence>
<keyword evidence="3" id="KW-0732">Signal</keyword>
<evidence type="ECO:0000313" key="9">
    <source>
        <dbReference type="Proteomes" id="UP001252186"/>
    </source>
</evidence>
<keyword evidence="4" id="KW-0472">Membrane</keyword>
<protein>
    <submittedName>
        <fullName evidence="8">RagB/SusD family nutrient uptake outer membrane protein</fullName>
    </submittedName>
</protein>
<feature type="domain" description="SusD-like N-terminal" evidence="7">
    <location>
        <begin position="32"/>
        <end position="227"/>
    </location>
</feature>
<keyword evidence="5" id="KW-0998">Cell outer membrane</keyword>
<dbReference type="InterPro" id="IPR033985">
    <property type="entry name" value="SusD-like_N"/>
</dbReference>
<evidence type="ECO:0000256" key="3">
    <source>
        <dbReference type="ARBA" id="ARBA00022729"/>
    </source>
</evidence>
<evidence type="ECO:0000256" key="1">
    <source>
        <dbReference type="ARBA" id="ARBA00004442"/>
    </source>
</evidence>
<keyword evidence="9" id="KW-1185">Reference proteome</keyword>
<evidence type="ECO:0000256" key="2">
    <source>
        <dbReference type="ARBA" id="ARBA00006275"/>
    </source>
</evidence>
<comment type="caution">
    <text evidence="8">The sequence shown here is derived from an EMBL/GenBank/DDBJ whole genome shotgun (WGS) entry which is preliminary data.</text>
</comment>
<evidence type="ECO:0000313" key="8">
    <source>
        <dbReference type="EMBL" id="MDT0551835.1"/>
    </source>
</evidence>
<sequence length="562" mass="63200">MNLNKIKSIYNKGLLIIGLLVVTTGCSDELDLEPKNNWTGDSFYQTENDINAALAGIHSHLSSGNVFGGVIQQMNSGTDEQYKLKSWNENYPTGIYKHNAASVEVRNLYGTLYGGINNANNMIKYIDPTKFEDEAVYNNYLAEARFLRGLMYYHLTIWFNEVPLRLEPSEDQSSNHVAPSPVKEIYEQILADLTFAAENLYSVSEGEYVPGHANSGAAHAMLAKTYLKAAGYPLQASEINGKDPYLAAKEHCSIIMESGDHMLNPSYKDVFLNYIQNRFDLSETLFEMVYRNATDLGLNIAGRIGSYNGLFYGINGSRVNEPVSSPEITPSPLHELLYEDNDSLRKHWNVPAYGANKNRWNPNGVVAEKNPLDWGYTIGKFRRWDAAHPWDLDATNAALKPVVTIEAPEPVNQHFTGINFPLLRFSDVLLMFAEAENQINGPTGEAVSAIDLVRARAGLEGLATVKPEAIAGADAFFDEIVDERFRELCFEGHRKHDLIRWGLLEEKLKEGYEAIIYEPGYNASHAFRHRDYDNFNPSIHLSLPYPEQEVLINNLLEQKTGW</sequence>
<name>A0ABU2Y230_9FLAO</name>
<evidence type="ECO:0000259" key="7">
    <source>
        <dbReference type="Pfam" id="PF14322"/>
    </source>
</evidence>
<evidence type="ECO:0000256" key="5">
    <source>
        <dbReference type="ARBA" id="ARBA00023237"/>
    </source>
</evidence>
<gene>
    <name evidence="8" type="ORF">RM519_01135</name>
</gene>
<comment type="similarity">
    <text evidence="2">Belongs to the SusD family.</text>
</comment>
<dbReference type="InterPro" id="IPR012944">
    <property type="entry name" value="SusD_RagB_dom"/>
</dbReference>